<dbReference type="OrthoDB" id="5392716at2759"/>
<accession>A0A5C3LCZ7</accession>
<name>A0A5C3LCZ7_9AGAR</name>
<gene>
    <name evidence="1" type="ORF">BDQ12DRAFT_730129</name>
</gene>
<sequence length="101" mass="11011">MAKDLTSRHGPRTIKETIAADTGILLTCDYITSEMKWQAPEAFAACEPTAKKTQCEPLVSLGPHHEWSGDDHDKLSAIGFPVWVFVINGHGNGWVFGSSLS</sequence>
<protein>
    <submittedName>
        <fullName evidence="1">Uncharacterized protein</fullName>
    </submittedName>
</protein>
<evidence type="ECO:0000313" key="1">
    <source>
        <dbReference type="EMBL" id="TFK30959.1"/>
    </source>
</evidence>
<evidence type="ECO:0000313" key="2">
    <source>
        <dbReference type="Proteomes" id="UP000308652"/>
    </source>
</evidence>
<dbReference type="STRING" id="68775.A0A5C3LCZ7"/>
<dbReference type="AlphaFoldDB" id="A0A5C3LCZ7"/>
<keyword evidence="2" id="KW-1185">Reference proteome</keyword>
<dbReference type="EMBL" id="ML214153">
    <property type="protein sequence ID" value="TFK30959.1"/>
    <property type="molecule type" value="Genomic_DNA"/>
</dbReference>
<organism evidence="1 2">
    <name type="scientific">Crucibulum laeve</name>
    <dbReference type="NCBI Taxonomy" id="68775"/>
    <lineage>
        <taxon>Eukaryota</taxon>
        <taxon>Fungi</taxon>
        <taxon>Dikarya</taxon>
        <taxon>Basidiomycota</taxon>
        <taxon>Agaricomycotina</taxon>
        <taxon>Agaricomycetes</taxon>
        <taxon>Agaricomycetidae</taxon>
        <taxon>Agaricales</taxon>
        <taxon>Agaricineae</taxon>
        <taxon>Nidulariaceae</taxon>
        <taxon>Crucibulum</taxon>
    </lineage>
</organism>
<proteinExistence type="predicted"/>
<dbReference type="Proteomes" id="UP000308652">
    <property type="component" value="Unassembled WGS sequence"/>
</dbReference>
<reference evidence="1 2" key="1">
    <citation type="journal article" date="2019" name="Nat. Ecol. Evol.">
        <title>Megaphylogeny resolves global patterns of mushroom evolution.</title>
        <authorList>
            <person name="Varga T."/>
            <person name="Krizsan K."/>
            <person name="Foldi C."/>
            <person name="Dima B."/>
            <person name="Sanchez-Garcia M."/>
            <person name="Sanchez-Ramirez S."/>
            <person name="Szollosi G.J."/>
            <person name="Szarkandi J.G."/>
            <person name="Papp V."/>
            <person name="Albert L."/>
            <person name="Andreopoulos W."/>
            <person name="Angelini C."/>
            <person name="Antonin V."/>
            <person name="Barry K.W."/>
            <person name="Bougher N.L."/>
            <person name="Buchanan P."/>
            <person name="Buyck B."/>
            <person name="Bense V."/>
            <person name="Catcheside P."/>
            <person name="Chovatia M."/>
            <person name="Cooper J."/>
            <person name="Damon W."/>
            <person name="Desjardin D."/>
            <person name="Finy P."/>
            <person name="Geml J."/>
            <person name="Haridas S."/>
            <person name="Hughes K."/>
            <person name="Justo A."/>
            <person name="Karasinski D."/>
            <person name="Kautmanova I."/>
            <person name="Kiss B."/>
            <person name="Kocsube S."/>
            <person name="Kotiranta H."/>
            <person name="LaButti K.M."/>
            <person name="Lechner B.E."/>
            <person name="Liimatainen K."/>
            <person name="Lipzen A."/>
            <person name="Lukacs Z."/>
            <person name="Mihaltcheva S."/>
            <person name="Morgado L.N."/>
            <person name="Niskanen T."/>
            <person name="Noordeloos M.E."/>
            <person name="Ohm R.A."/>
            <person name="Ortiz-Santana B."/>
            <person name="Ovrebo C."/>
            <person name="Racz N."/>
            <person name="Riley R."/>
            <person name="Savchenko A."/>
            <person name="Shiryaev A."/>
            <person name="Soop K."/>
            <person name="Spirin V."/>
            <person name="Szebenyi C."/>
            <person name="Tomsovsky M."/>
            <person name="Tulloss R.E."/>
            <person name="Uehling J."/>
            <person name="Grigoriev I.V."/>
            <person name="Vagvolgyi C."/>
            <person name="Papp T."/>
            <person name="Martin F.M."/>
            <person name="Miettinen O."/>
            <person name="Hibbett D.S."/>
            <person name="Nagy L.G."/>
        </authorList>
    </citation>
    <scope>NUCLEOTIDE SEQUENCE [LARGE SCALE GENOMIC DNA]</scope>
    <source>
        <strain evidence="1 2">CBS 166.37</strain>
    </source>
</reference>